<evidence type="ECO:0000256" key="1">
    <source>
        <dbReference type="ARBA" id="ARBA00006216"/>
    </source>
</evidence>
<dbReference type="PANTHER" id="PTHR43204:SF1">
    <property type="entry name" value="ABC TRANSPORTER I FAMILY MEMBER 6, CHLOROPLASTIC"/>
    <property type="match status" value="1"/>
</dbReference>
<evidence type="ECO:0000259" key="4">
    <source>
        <dbReference type="Pfam" id="PF00005"/>
    </source>
</evidence>
<dbReference type="InterPro" id="IPR003439">
    <property type="entry name" value="ABC_transporter-like_ATP-bd"/>
</dbReference>
<dbReference type="GO" id="GO:0016887">
    <property type="term" value="F:ATP hydrolysis activity"/>
    <property type="evidence" value="ECO:0007669"/>
    <property type="project" value="InterPro"/>
</dbReference>
<reference evidence="5" key="1">
    <citation type="submission" date="2019-05" db="EMBL/GenBank/DDBJ databases">
        <authorList>
            <consortium name="Pathogen Informatics"/>
        </authorList>
    </citation>
    <scope>NUCLEOTIDE SEQUENCE [LARGE SCALE GENOMIC DNA]</scope>
    <source>
        <strain evidence="5">NCTC12965</strain>
    </source>
</reference>
<dbReference type="InterPro" id="IPR027417">
    <property type="entry name" value="P-loop_NTPase"/>
</dbReference>
<dbReference type="SUPFAM" id="SSF52540">
    <property type="entry name" value="P-loop containing nucleoside triphosphate hydrolases"/>
    <property type="match status" value="1"/>
</dbReference>
<dbReference type="PANTHER" id="PTHR43204">
    <property type="entry name" value="ABC TRANSPORTER I FAMILY MEMBER 6, CHLOROPLASTIC"/>
    <property type="match status" value="1"/>
</dbReference>
<dbReference type="Gene3D" id="3.40.50.300">
    <property type="entry name" value="P-loop containing nucleotide triphosphate hydrolases"/>
    <property type="match status" value="1"/>
</dbReference>
<dbReference type="AlphaFoldDB" id="A0A4U9VEB8"/>
<keyword evidence="3" id="KW-0067">ATP-binding</keyword>
<dbReference type="GO" id="GO:0005524">
    <property type="term" value="F:ATP binding"/>
    <property type="evidence" value="ECO:0007669"/>
    <property type="project" value="UniProtKB-KW"/>
</dbReference>
<dbReference type="InterPro" id="IPR010230">
    <property type="entry name" value="FeS-cluster_ATPase_SufC"/>
</dbReference>
<dbReference type="EMBL" id="CABEEZ010000099">
    <property type="protein sequence ID" value="VTR41351.1"/>
    <property type="molecule type" value="Genomic_DNA"/>
</dbReference>
<sequence length="59" mass="6113">MLSIKNLHVSAEGNEILKGLSLDIKPGEVHAIMGPNGSGKSTLSATLLAGKSMRSPQVK</sequence>
<protein>
    <submittedName>
        <fullName evidence="5">Probable ATP-dependent transporter SufC</fullName>
    </submittedName>
</protein>
<accession>A0A4U9VEB8</accession>
<keyword evidence="2" id="KW-0547">Nucleotide-binding</keyword>
<evidence type="ECO:0000313" key="5">
    <source>
        <dbReference type="EMBL" id="VTR41351.1"/>
    </source>
</evidence>
<proteinExistence type="inferred from homology"/>
<organism evidence="5">
    <name type="scientific">Serratia fonticola</name>
    <dbReference type="NCBI Taxonomy" id="47917"/>
    <lineage>
        <taxon>Bacteria</taxon>
        <taxon>Pseudomonadati</taxon>
        <taxon>Pseudomonadota</taxon>
        <taxon>Gammaproteobacteria</taxon>
        <taxon>Enterobacterales</taxon>
        <taxon>Yersiniaceae</taxon>
        <taxon>Serratia</taxon>
    </lineage>
</organism>
<comment type="similarity">
    <text evidence="1">Belongs to the ABC transporter superfamily. Ycf16 family.</text>
</comment>
<feature type="domain" description="ABC transporter" evidence="4">
    <location>
        <begin position="17"/>
        <end position="51"/>
    </location>
</feature>
<evidence type="ECO:0000256" key="2">
    <source>
        <dbReference type="ARBA" id="ARBA00022741"/>
    </source>
</evidence>
<gene>
    <name evidence="5" type="primary">sufC_1</name>
    <name evidence="5" type="ORF">NCTC12965_04627</name>
</gene>
<name>A0A4U9VEB8_SERFO</name>
<dbReference type="Pfam" id="PF00005">
    <property type="entry name" value="ABC_tran"/>
    <property type="match status" value="1"/>
</dbReference>
<evidence type="ECO:0000256" key="3">
    <source>
        <dbReference type="ARBA" id="ARBA00022840"/>
    </source>
</evidence>